<dbReference type="Proteomes" id="UP000177785">
    <property type="component" value="Unassembled WGS sequence"/>
</dbReference>
<keyword evidence="1" id="KW-1133">Transmembrane helix</keyword>
<gene>
    <name evidence="2" type="ORF">A2756_04030</name>
</gene>
<protein>
    <recommendedName>
        <fullName evidence="4">Type 4 fimbrial biogenesis protein PilX N-terminal domain-containing protein</fullName>
    </recommendedName>
</protein>
<proteinExistence type="predicted"/>
<dbReference type="EMBL" id="MHNL01000019">
    <property type="protein sequence ID" value="OGZ44538.1"/>
    <property type="molecule type" value="Genomic_DNA"/>
</dbReference>
<accession>A0A1G2G3V5</accession>
<evidence type="ECO:0000313" key="3">
    <source>
        <dbReference type="Proteomes" id="UP000177785"/>
    </source>
</evidence>
<name>A0A1G2G3V5_9BACT</name>
<reference evidence="2 3" key="1">
    <citation type="journal article" date="2016" name="Nat. Commun.">
        <title>Thousands of microbial genomes shed light on interconnected biogeochemical processes in an aquifer system.</title>
        <authorList>
            <person name="Anantharaman K."/>
            <person name="Brown C.T."/>
            <person name="Hug L.A."/>
            <person name="Sharon I."/>
            <person name="Castelle C.J."/>
            <person name="Probst A.J."/>
            <person name="Thomas B.C."/>
            <person name="Singh A."/>
            <person name="Wilkins M.J."/>
            <person name="Karaoz U."/>
            <person name="Brodie E.L."/>
            <person name="Williams K.H."/>
            <person name="Hubbard S.S."/>
            <person name="Banfield J.F."/>
        </authorList>
    </citation>
    <scope>NUCLEOTIDE SEQUENCE [LARGE SCALE GENOMIC DNA]</scope>
</reference>
<comment type="caution">
    <text evidence="2">The sequence shown here is derived from an EMBL/GenBank/DDBJ whole genome shotgun (WGS) entry which is preliminary data.</text>
</comment>
<organism evidence="2 3">
    <name type="scientific">Candidatus Ryanbacteria bacterium RIFCSPHIGHO2_01_FULL_48_27</name>
    <dbReference type="NCBI Taxonomy" id="1802115"/>
    <lineage>
        <taxon>Bacteria</taxon>
        <taxon>Candidatus Ryaniibacteriota</taxon>
    </lineage>
</organism>
<keyword evidence="1" id="KW-0472">Membrane</keyword>
<sequence length="159" mass="17397">MDTFGHNRGFALVFAVLFVTAAFSVSLGIFAVAYGEINIGRETSQASQAFNVADSGAECALLWRFRKDSFASAVPEAIDCAGQQANTTISSPVVDGLGNLISVTSTFDMNYDGHHYRVQVMRNMFPHPDPRTVITVFGENTDVAGVKSFQEMRVWDIDF</sequence>
<evidence type="ECO:0000256" key="1">
    <source>
        <dbReference type="SAM" id="Phobius"/>
    </source>
</evidence>
<evidence type="ECO:0008006" key="4">
    <source>
        <dbReference type="Google" id="ProtNLM"/>
    </source>
</evidence>
<keyword evidence="1" id="KW-0812">Transmembrane</keyword>
<evidence type="ECO:0000313" key="2">
    <source>
        <dbReference type="EMBL" id="OGZ44538.1"/>
    </source>
</evidence>
<feature type="transmembrane region" description="Helical" evidence="1">
    <location>
        <begin position="12"/>
        <end position="34"/>
    </location>
</feature>
<dbReference type="AlphaFoldDB" id="A0A1G2G3V5"/>
<dbReference type="STRING" id="1802115.A2756_04030"/>